<name>A0AB74UKN5_9VIRU</name>
<accession>A0AB74UKN5</accession>
<evidence type="ECO:0000313" key="2">
    <source>
        <dbReference type="EMBL" id="XHV10846.1"/>
    </source>
</evidence>
<evidence type="ECO:0000313" key="1">
    <source>
        <dbReference type="EMBL" id="XHV10483.1"/>
    </source>
</evidence>
<protein>
    <submittedName>
        <fullName evidence="1">Uncharacterized protein</fullName>
    </submittedName>
</protein>
<dbReference type="EMBL" id="PQ287320">
    <property type="protein sequence ID" value="XHV10483.1"/>
    <property type="molecule type" value="Genomic_DNA"/>
</dbReference>
<gene>
    <name evidence="1" type="ORF">BL57_011</name>
    <name evidence="2" type="ORF">BL57_374</name>
</gene>
<reference evidence="1" key="1">
    <citation type="submission" date="2024-10" db="EMBL/GenBank/DDBJ databases">
        <title>Genetic diversity among independent isolates of the Dolichocephalovirinae subfamily.</title>
        <authorList>
            <person name="Ely B."/>
            <person name="Thomas Q."/>
            <person name="Mohammadi T."/>
        </authorList>
    </citation>
    <scope>NUCLEOTIDE SEQUENCE</scope>
</reference>
<proteinExistence type="predicted"/>
<sequence>MQNVPVGFRFERFGAAYVVRPGLRYVPAQYAADPARRGWTLQNSDLKALLGWAPKLPREAVAPAMVGDVSVYVLSAAEAAAKRPGKGRPHRVMAVCPACAAHVPAGRIGQHKCKAR</sequence>
<organism evidence="1">
    <name type="scientific">Caulobacter phage BL57</name>
    <dbReference type="NCBI Taxonomy" id="3348355"/>
    <lineage>
        <taxon>Viruses</taxon>
    </lineage>
</organism>
<dbReference type="EMBL" id="PQ287320">
    <property type="protein sequence ID" value="XHV10846.1"/>
    <property type="molecule type" value="Genomic_DNA"/>
</dbReference>